<name>A0A9X2FML1_9RHOB</name>
<organism evidence="6 7">
    <name type="scientific">Limimaricola litoreus</name>
    <dbReference type="NCBI Taxonomy" id="2955316"/>
    <lineage>
        <taxon>Bacteria</taxon>
        <taxon>Pseudomonadati</taxon>
        <taxon>Pseudomonadota</taxon>
        <taxon>Alphaproteobacteria</taxon>
        <taxon>Rhodobacterales</taxon>
        <taxon>Paracoccaceae</taxon>
        <taxon>Limimaricola</taxon>
    </lineage>
</organism>
<dbReference type="InterPro" id="IPR000847">
    <property type="entry name" value="LysR_HTH_N"/>
</dbReference>
<dbReference type="Pfam" id="PF00126">
    <property type="entry name" value="HTH_1"/>
    <property type="match status" value="1"/>
</dbReference>
<keyword evidence="7" id="KW-1185">Reference proteome</keyword>
<gene>
    <name evidence="6" type="ORF">NHG85_02060</name>
</gene>
<dbReference type="Proteomes" id="UP001139477">
    <property type="component" value="Unassembled WGS sequence"/>
</dbReference>
<dbReference type="PANTHER" id="PTHR30579:SF7">
    <property type="entry name" value="HTH-TYPE TRANSCRIPTIONAL REGULATOR LRHA-RELATED"/>
    <property type="match status" value="1"/>
</dbReference>
<dbReference type="GO" id="GO:0003700">
    <property type="term" value="F:DNA-binding transcription factor activity"/>
    <property type="evidence" value="ECO:0007669"/>
    <property type="project" value="InterPro"/>
</dbReference>
<dbReference type="RefSeq" id="WP_253329327.1">
    <property type="nucleotide sequence ID" value="NZ_JAMYXC010000029.1"/>
</dbReference>
<dbReference type="InterPro" id="IPR050176">
    <property type="entry name" value="LTTR"/>
</dbReference>
<dbReference type="PROSITE" id="PS50931">
    <property type="entry name" value="HTH_LYSR"/>
    <property type="match status" value="1"/>
</dbReference>
<dbReference type="EMBL" id="JAMYXC010000029">
    <property type="protein sequence ID" value="MCP1167321.1"/>
    <property type="molecule type" value="Genomic_DNA"/>
</dbReference>
<evidence type="ECO:0000259" key="5">
    <source>
        <dbReference type="PROSITE" id="PS50931"/>
    </source>
</evidence>
<keyword evidence="3" id="KW-0238">DNA-binding</keyword>
<proteinExistence type="inferred from homology"/>
<dbReference type="InterPro" id="IPR005119">
    <property type="entry name" value="LysR_subst-bd"/>
</dbReference>
<dbReference type="InterPro" id="IPR036388">
    <property type="entry name" value="WH-like_DNA-bd_sf"/>
</dbReference>
<evidence type="ECO:0000256" key="2">
    <source>
        <dbReference type="ARBA" id="ARBA00023015"/>
    </source>
</evidence>
<evidence type="ECO:0000256" key="3">
    <source>
        <dbReference type="ARBA" id="ARBA00023125"/>
    </source>
</evidence>
<feature type="domain" description="HTH lysR-type" evidence="5">
    <location>
        <begin position="4"/>
        <end position="61"/>
    </location>
</feature>
<dbReference type="AlphaFoldDB" id="A0A9X2FML1"/>
<comment type="caution">
    <text evidence="6">The sequence shown here is derived from an EMBL/GenBank/DDBJ whole genome shotgun (WGS) entry which is preliminary data.</text>
</comment>
<keyword evidence="4" id="KW-0804">Transcription</keyword>
<evidence type="ECO:0000256" key="4">
    <source>
        <dbReference type="ARBA" id="ARBA00023163"/>
    </source>
</evidence>
<dbReference type="SUPFAM" id="SSF46785">
    <property type="entry name" value="Winged helix' DNA-binding domain"/>
    <property type="match status" value="1"/>
</dbReference>
<protein>
    <submittedName>
        <fullName evidence="6">LysR substrate-binding domain-containing protein</fullName>
    </submittedName>
</protein>
<keyword evidence="2" id="KW-0805">Transcription regulation</keyword>
<evidence type="ECO:0000313" key="6">
    <source>
        <dbReference type="EMBL" id="MCP1167321.1"/>
    </source>
</evidence>
<dbReference type="GO" id="GO:0003677">
    <property type="term" value="F:DNA binding"/>
    <property type="evidence" value="ECO:0007669"/>
    <property type="project" value="UniProtKB-KW"/>
</dbReference>
<dbReference type="Pfam" id="PF03466">
    <property type="entry name" value="LysR_substrate"/>
    <property type="match status" value="1"/>
</dbReference>
<dbReference type="PANTHER" id="PTHR30579">
    <property type="entry name" value="TRANSCRIPTIONAL REGULATOR"/>
    <property type="match status" value="1"/>
</dbReference>
<dbReference type="Gene3D" id="3.40.190.10">
    <property type="entry name" value="Periplasmic binding protein-like II"/>
    <property type="match status" value="2"/>
</dbReference>
<reference evidence="6" key="1">
    <citation type="submission" date="2022-06" db="EMBL/GenBank/DDBJ databases">
        <title>Limimaricola sediminis sp. nov., isolated from an intertidal sediment.</title>
        <authorList>
            <person name="Shao X."/>
        </authorList>
    </citation>
    <scope>NUCLEOTIDE SEQUENCE</scope>
    <source>
        <strain evidence="6">ASW11-118</strain>
    </source>
</reference>
<sequence length="292" mass="31658">MDHLSSDLLRTFLAVAEAGSVTEGAARVYRSQSAVSLQIRKLEDIVGRSVFDRHGRGVVLTDAGERLLPVARDVTRKLDATLRELTSDDLHGKLRLGIPDDQTKDRLSRIVAEFAQSHPLVDLDVTCALSAGFPDALASGALDIAIFEVAHPEPGADVLQEERTCWMMSHHHDLLLHDPLPIALFDRDCWWRDAALGALGSMGRPFRIVYSSQSVAGVAAAIEAGIAIGLLGTSSMTEDLRKLEPEDGFCDMPVSHLVLGSRPDDMTPPIHAMRTAIRRAFGAGGQVSRNAR</sequence>
<dbReference type="SUPFAM" id="SSF53850">
    <property type="entry name" value="Periplasmic binding protein-like II"/>
    <property type="match status" value="1"/>
</dbReference>
<dbReference type="FunFam" id="1.10.10.10:FF:000001">
    <property type="entry name" value="LysR family transcriptional regulator"/>
    <property type="match status" value="1"/>
</dbReference>
<comment type="similarity">
    <text evidence="1">Belongs to the LysR transcriptional regulatory family.</text>
</comment>
<dbReference type="Gene3D" id="1.10.10.10">
    <property type="entry name" value="Winged helix-like DNA-binding domain superfamily/Winged helix DNA-binding domain"/>
    <property type="match status" value="1"/>
</dbReference>
<accession>A0A9X2FML1</accession>
<dbReference type="InterPro" id="IPR036390">
    <property type="entry name" value="WH_DNA-bd_sf"/>
</dbReference>
<evidence type="ECO:0000313" key="7">
    <source>
        <dbReference type="Proteomes" id="UP001139477"/>
    </source>
</evidence>
<evidence type="ECO:0000256" key="1">
    <source>
        <dbReference type="ARBA" id="ARBA00009437"/>
    </source>
</evidence>